<dbReference type="EMBL" id="BMIJ01000001">
    <property type="protein sequence ID" value="GGB82081.1"/>
    <property type="molecule type" value="Genomic_DNA"/>
</dbReference>
<evidence type="ECO:0000313" key="1">
    <source>
        <dbReference type="EMBL" id="GGB82081.1"/>
    </source>
</evidence>
<name>A0ABQ1K3I0_9GAMM</name>
<accession>A0ABQ1K3I0</accession>
<proteinExistence type="predicted"/>
<sequence>MNLTRSLRQLKHTRPLRPCLLFHDRVIGGIDVPREDFERVIALVRVWIKAFEANGFDVAVNHWGALYATPASGLATFELFVRTASPTLALTDLQGEAKSKRYMRLLADSPEPSLNAGFRVYRPNTQTVWLPLGEPNDDTELVQKLIHTMFKRLEHLVPRVRFALPDWRRVDLEDVLCVLRYCALATYGCFLKQAGYPFQAMRLVNGCTLTGESATLHYWPSDSMSYRLRKVELALMRRLVPSLDDGPLNFGRCPPVADQP</sequence>
<reference evidence="2" key="1">
    <citation type="journal article" date="2019" name="Int. J. Syst. Evol. Microbiol.">
        <title>The Global Catalogue of Microorganisms (GCM) 10K type strain sequencing project: providing services to taxonomists for standard genome sequencing and annotation.</title>
        <authorList>
            <consortium name="The Broad Institute Genomics Platform"/>
            <consortium name="The Broad Institute Genome Sequencing Center for Infectious Disease"/>
            <person name="Wu L."/>
            <person name="Ma J."/>
        </authorList>
    </citation>
    <scope>NUCLEOTIDE SEQUENCE [LARGE SCALE GENOMIC DNA]</scope>
    <source>
        <strain evidence="2">CGMCC 1.15341</strain>
    </source>
</reference>
<dbReference type="Proteomes" id="UP000629025">
    <property type="component" value="Unassembled WGS sequence"/>
</dbReference>
<evidence type="ECO:0000313" key="2">
    <source>
        <dbReference type="Proteomes" id="UP000629025"/>
    </source>
</evidence>
<protein>
    <submittedName>
        <fullName evidence="1">Uncharacterized protein</fullName>
    </submittedName>
</protein>
<organism evidence="1 2">
    <name type="scientific">Marinobacterium zhoushanense</name>
    <dbReference type="NCBI Taxonomy" id="1679163"/>
    <lineage>
        <taxon>Bacteria</taxon>
        <taxon>Pseudomonadati</taxon>
        <taxon>Pseudomonadota</taxon>
        <taxon>Gammaproteobacteria</taxon>
        <taxon>Oceanospirillales</taxon>
        <taxon>Oceanospirillaceae</taxon>
        <taxon>Marinobacterium</taxon>
    </lineage>
</organism>
<comment type="caution">
    <text evidence="1">The sequence shown here is derived from an EMBL/GenBank/DDBJ whole genome shotgun (WGS) entry which is preliminary data.</text>
</comment>
<keyword evidence="2" id="KW-1185">Reference proteome</keyword>
<dbReference type="RefSeq" id="WP_188745502.1">
    <property type="nucleotide sequence ID" value="NZ_BMIJ01000001.1"/>
</dbReference>
<gene>
    <name evidence="1" type="ORF">GCM10011352_04860</name>
</gene>